<gene>
    <name evidence="2" type="ORF">QQS21_007258</name>
</gene>
<sequence>MSCSRPTNVKDLSALSDAQLSDFMIKNRQPNGAFELPVDGWERLPKRERGHLAERLRSIQRAVADNSPANSRPLDLDKLDALLRDVSSREDFLPQDRSCSCDSERRTQTPDYDSRELYKQLEMEAYDNLVKDGGRPLYPIDMLELISQDPDAHHEMLGPFWRKRRFDNLTERDSFYPHDVLQRQWLRWQNFRKWQRDNRMMRIEDEDDGFLAFVEKSKRECMEVNDLKGVAEIEADPTCLKQPGEQWYHMQRHRKWQRRWQREHGCKSFSDYEEAVKARLARHGFTRPFHLTEDPKPQNKLTTWVEYLGFEYWWLDRYTKSFERLKLKHDNAWVEVKEQGMVKDDETPEFVRTDASGTRCQREEDRARKAVQDAESNAQNAYQKTQKDPNRLDIPKEQRVQMLVKARKRLSKAREALDFTKRRSHLLIKFVRETFDYDDAREDVANQRNLLEWVVAETRSIEDEQRAASDEQKAATEDKQRAATEKGVSRRKRKTKESTRDSCAAQPNSKRQKSNALKHGPKPSNDGTDVRCGGRDVASTDMDRQLGHEGNHIIPATYPDQTKLVGFAVQPVSLIEAEPEPVTLNGGSRKRKVAFENTSLTQSSPKRPRSNALGHGLQPSNKEVGTTSTRVSRVQNRSTGMSQQLDQHQTHSAEDTNFSSQSPGSNVPFRELTQGLRRSSRLGALRLGSEIHLAKRETNNSGNQGSKYLPVEKVLEKRIRRRGRGRITEYLVKFSGDNNSRSLWTTLQKCHGWL</sequence>
<proteinExistence type="predicted"/>
<dbReference type="Proteomes" id="UP001251528">
    <property type="component" value="Unassembled WGS sequence"/>
</dbReference>
<feature type="compositionally biased region" description="Polar residues" evidence="1">
    <location>
        <begin position="618"/>
        <end position="647"/>
    </location>
</feature>
<comment type="caution">
    <text evidence="2">The sequence shown here is derived from an EMBL/GenBank/DDBJ whole genome shotgun (WGS) entry which is preliminary data.</text>
</comment>
<feature type="region of interest" description="Disordered" evidence="1">
    <location>
        <begin position="371"/>
        <end position="395"/>
    </location>
</feature>
<evidence type="ECO:0000256" key="1">
    <source>
        <dbReference type="SAM" id="MobiDB-lite"/>
    </source>
</evidence>
<feature type="compositionally biased region" description="Basic and acidic residues" evidence="1">
    <location>
        <begin position="463"/>
        <end position="488"/>
    </location>
</feature>
<feature type="compositionally biased region" description="Polar residues" evidence="1">
    <location>
        <begin position="596"/>
        <end position="605"/>
    </location>
</feature>
<organism evidence="2 3">
    <name type="scientific">Conoideocrella luteorostrata</name>
    <dbReference type="NCBI Taxonomy" id="1105319"/>
    <lineage>
        <taxon>Eukaryota</taxon>
        <taxon>Fungi</taxon>
        <taxon>Dikarya</taxon>
        <taxon>Ascomycota</taxon>
        <taxon>Pezizomycotina</taxon>
        <taxon>Sordariomycetes</taxon>
        <taxon>Hypocreomycetidae</taxon>
        <taxon>Hypocreales</taxon>
        <taxon>Clavicipitaceae</taxon>
        <taxon>Conoideocrella</taxon>
    </lineage>
</organism>
<evidence type="ECO:0008006" key="4">
    <source>
        <dbReference type="Google" id="ProtNLM"/>
    </source>
</evidence>
<feature type="compositionally biased region" description="Polar residues" evidence="1">
    <location>
        <begin position="655"/>
        <end position="665"/>
    </location>
</feature>
<feature type="region of interest" description="Disordered" evidence="1">
    <location>
        <begin position="463"/>
        <end position="537"/>
    </location>
</feature>
<dbReference type="EMBL" id="JASWJB010000146">
    <property type="protein sequence ID" value="KAK2595004.1"/>
    <property type="molecule type" value="Genomic_DNA"/>
</dbReference>
<evidence type="ECO:0000313" key="2">
    <source>
        <dbReference type="EMBL" id="KAK2595004.1"/>
    </source>
</evidence>
<feature type="compositionally biased region" description="Polar residues" evidence="1">
    <location>
        <begin position="374"/>
        <end position="384"/>
    </location>
</feature>
<reference evidence="2" key="1">
    <citation type="submission" date="2023-06" db="EMBL/GenBank/DDBJ databases">
        <title>Conoideocrella luteorostrata (Hypocreales: Clavicipitaceae), a potential biocontrol fungus for elongate hemlock scale in United States Christmas tree production areas.</title>
        <authorList>
            <person name="Barrett H."/>
            <person name="Lovett B."/>
            <person name="Macias A.M."/>
            <person name="Stajich J.E."/>
            <person name="Kasson M.T."/>
        </authorList>
    </citation>
    <scope>NUCLEOTIDE SEQUENCE</scope>
    <source>
        <strain evidence="2">ARSEF 14590</strain>
    </source>
</reference>
<dbReference type="AlphaFoldDB" id="A0AAJ0FX61"/>
<protein>
    <recommendedName>
        <fullName evidence="4">Ankyrin 2,3/unc44</fullName>
    </recommendedName>
</protein>
<name>A0AAJ0FX61_9HYPO</name>
<evidence type="ECO:0000313" key="3">
    <source>
        <dbReference type="Proteomes" id="UP001251528"/>
    </source>
</evidence>
<feature type="region of interest" description="Disordered" evidence="1">
    <location>
        <begin position="580"/>
        <end position="669"/>
    </location>
</feature>
<accession>A0AAJ0FX61</accession>
<feature type="compositionally biased region" description="Basic and acidic residues" evidence="1">
    <location>
        <begin position="385"/>
        <end position="395"/>
    </location>
</feature>
<keyword evidence="3" id="KW-1185">Reference proteome</keyword>